<proteinExistence type="predicted"/>
<dbReference type="AlphaFoldDB" id="A0A0D0QDZ9"/>
<protein>
    <recommendedName>
        <fullName evidence="3">Ferric siderophore reductase C-terminal domain-containing protein</fullName>
    </recommendedName>
</protein>
<dbReference type="Proteomes" id="UP000035100">
    <property type="component" value="Unassembled WGS sequence"/>
</dbReference>
<evidence type="ECO:0000313" key="2">
    <source>
        <dbReference type="Proteomes" id="UP000035100"/>
    </source>
</evidence>
<dbReference type="RefSeq" id="WP_018303035.1">
    <property type="nucleotide sequence ID" value="NZ_KB902289.1"/>
</dbReference>
<reference evidence="1 2" key="1">
    <citation type="submission" date="2013-01" db="EMBL/GenBank/DDBJ databases">
        <authorList>
            <person name="Fiebig A."/>
            <person name="Goeker M."/>
            <person name="Klenk H.-P.P."/>
        </authorList>
    </citation>
    <scope>NUCLEOTIDE SEQUENCE [LARGE SCALE GENOMIC DNA]</scope>
    <source>
        <strain evidence="1 2">DSM 24838</strain>
    </source>
</reference>
<evidence type="ECO:0000313" key="1">
    <source>
        <dbReference type="EMBL" id="KIQ69238.1"/>
    </source>
</evidence>
<dbReference type="eggNOG" id="COG4114">
    <property type="taxonomic scope" value="Bacteria"/>
</dbReference>
<dbReference type="EMBL" id="AONG01000010">
    <property type="protein sequence ID" value="KIQ69238.1"/>
    <property type="molecule type" value="Genomic_DNA"/>
</dbReference>
<accession>A0A0D0QDZ9</accession>
<sequence length="275" mass="28912">MTLHADIGRGASTALAALATPAPEAGAFAARLVGPSGAALDPARLTDGAVRALMDGEAADEDGADDRLRACYLVGRMASGLSTILARLALRGVGVDGLAADVRLVPRLEEWRVDGASGIVRVWDVCLTGSSTWSPADPQALGRAVERPFAPLVGALHRLSRHGETALWRLVGDALSAALLDEAVRLGRPEDGIALARTILADRGTALFCRQTGFERIALPEAPHRDTWIRVRGGCCRYYTLPSSGGDCCATCVLRTGESRRAIVQAQLRQAPSGE</sequence>
<dbReference type="OrthoDB" id="6195577at2"/>
<gene>
    <name evidence="1" type="ORF">Wenmar_02309</name>
</gene>
<dbReference type="STRING" id="1123501.Wenmar_02309"/>
<keyword evidence="2" id="KW-1185">Reference proteome</keyword>
<organism evidence="1 2">
    <name type="scientific">Wenxinia marina DSM 24838</name>
    <dbReference type="NCBI Taxonomy" id="1123501"/>
    <lineage>
        <taxon>Bacteria</taxon>
        <taxon>Pseudomonadati</taxon>
        <taxon>Pseudomonadota</taxon>
        <taxon>Alphaproteobacteria</taxon>
        <taxon>Rhodobacterales</taxon>
        <taxon>Roseobacteraceae</taxon>
        <taxon>Wenxinia</taxon>
    </lineage>
</organism>
<evidence type="ECO:0008006" key="3">
    <source>
        <dbReference type="Google" id="ProtNLM"/>
    </source>
</evidence>
<name>A0A0D0QDZ9_9RHOB</name>
<comment type="caution">
    <text evidence="1">The sequence shown here is derived from an EMBL/GenBank/DDBJ whole genome shotgun (WGS) entry which is preliminary data.</text>
</comment>